<accession>A0A914DNW5</accession>
<evidence type="ECO:0000313" key="1">
    <source>
        <dbReference type="Proteomes" id="UP000887540"/>
    </source>
</evidence>
<dbReference type="AlphaFoldDB" id="A0A914DNW5"/>
<protein>
    <submittedName>
        <fullName evidence="2">Uncharacterized protein</fullName>
    </submittedName>
</protein>
<sequence>MYPIHVNDREGLGPKVLCDGEKHSECIPVTVVDVVGRALDPALNLQPVPTIIQQAFIGN</sequence>
<dbReference type="WBParaSite" id="ACRNAN_scaffold33044.g30233.t1">
    <property type="protein sequence ID" value="ACRNAN_scaffold33044.g30233.t1"/>
    <property type="gene ID" value="ACRNAN_scaffold33044.g30233"/>
</dbReference>
<dbReference type="Proteomes" id="UP000887540">
    <property type="component" value="Unplaced"/>
</dbReference>
<organism evidence="1 2">
    <name type="scientific">Acrobeloides nanus</name>
    <dbReference type="NCBI Taxonomy" id="290746"/>
    <lineage>
        <taxon>Eukaryota</taxon>
        <taxon>Metazoa</taxon>
        <taxon>Ecdysozoa</taxon>
        <taxon>Nematoda</taxon>
        <taxon>Chromadorea</taxon>
        <taxon>Rhabditida</taxon>
        <taxon>Tylenchina</taxon>
        <taxon>Cephalobomorpha</taxon>
        <taxon>Cephaloboidea</taxon>
        <taxon>Cephalobidae</taxon>
        <taxon>Acrobeloides</taxon>
    </lineage>
</organism>
<name>A0A914DNW5_9BILA</name>
<evidence type="ECO:0000313" key="2">
    <source>
        <dbReference type="WBParaSite" id="ACRNAN_scaffold33044.g30233.t1"/>
    </source>
</evidence>
<reference evidence="2" key="1">
    <citation type="submission" date="2022-11" db="UniProtKB">
        <authorList>
            <consortium name="WormBaseParasite"/>
        </authorList>
    </citation>
    <scope>IDENTIFICATION</scope>
</reference>
<proteinExistence type="predicted"/>
<keyword evidence="1" id="KW-1185">Reference proteome</keyword>